<proteinExistence type="predicted"/>
<name>A0AAU2H4C2_9ACTN</name>
<accession>A0AAU2H4C2</accession>
<evidence type="ECO:0000313" key="1">
    <source>
        <dbReference type="EMBL" id="WTU42263.1"/>
    </source>
</evidence>
<dbReference type="EMBL" id="CP108253">
    <property type="protein sequence ID" value="WTU42263.1"/>
    <property type="molecule type" value="Genomic_DNA"/>
</dbReference>
<protein>
    <submittedName>
        <fullName evidence="1">Uncharacterized protein</fullName>
    </submittedName>
</protein>
<organism evidence="1">
    <name type="scientific">Streptomyces sp. NBC_00060</name>
    <dbReference type="NCBI Taxonomy" id="2975636"/>
    <lineage>
        <taxon>Bacteria</taxon>
        <taxon>Bacillati</taxon>
        <taxon>Actinomycetota</taxon>
        <taxon>Actinomycetes</taxon>
        <taxon>Kitasatosporales</taxon>
        <taxon>Streptomycetaceae</taxon>
        <taxon>Streptomyces</taxon>
    </lineage>
</organism>
<gene>
    <name evidence="1" type="ORF">OHV25_23135</name>
</gene>
<dbReference type="AlphaFoldDB" id="A0AAU2H4C2"/>
<reference evidence="1" key="1">
    <citation type="submission" date="2022-10" db="EMBL/GenBank/DDBJ databases">
        <title>The complete genomes of actinobacterial strains from the NBC collection.</title>
        <authorList>
            <person name="Joergensen T.S."/>
            <person name="Alvarez Arevalo M."/>
            <person name="Sterndorff E.B."/>
            <person name="Faurdal D."/>
            <person name="Vuksanovic O."/>
            <person name="Mourched A.-S."/>
            <person name="Charusanti P."/>
            <person name="Shaw S."/>
            <person name="Blin K."/>
            <person name="Weber T."/>
        </authorList>
    </citation>
    <scope>NUCLEOTIDE SEQUENCE</scope>
    <source>
        <strain evidence="1">NBC_00060</strain>
    </source>
</reference>
<sequence>MTVASRGKASEGTDSGWSEALPVDVETISDRTEAALSLKLATSTREEIDGPVPAIIGHLNRLLGEDLGADEDEAVRELMRKGYQLLDLKNRPTAQTPSFGVFVYLREAADTTRRLLWIYTQRHGLGAP</sequence>